<dbReference type="InterPro" id="IPR001363">
    <property type="entry name" value="Prot_inh_fetuin_CS"/>
</dbReference>
<feature type="domain" description="Cystatin fetuin-A-type" evidence="8">
    <location>
        <begin position="137"/>
        <end position="251"/>
    </location>
</feature>
<accession>A0A669PUJ2</accession>
<evidence type="ECO:0000256" key="5">
    <source>
        <dbReference type="ARBA" id="ARBA00023157"/>
    </source>
</evidence>
<dbReference type="AlphaFoldDB" id="A0A669PUJ2"/>
<dbReference type="PANTHER" id="PTHR13814:SF6">
    <property type="entry name" value="ALPHA-2-HS-GLYCOPROTEIN"/>
    <property type="match status" value="1"/>
</dbReference>
<evidence type="ECO:0000256" key="7">
    <source>
        <dbReference type="SAM" id="SignalP"/>
    </source>
</evidence>
<keyword evidence="2" id="KW-0964">Secreted</keyword>
<dbReference type="PROSITE" id="PS01255">
    <property type="entry name" value="FETUIN_2"/>
    <property type="match status" value="1"/>
</dbReference>
<dbReference type="Pfam" id="PF00031">
    <property type="entry name" value="Cystatin"/>
    <property type="match status" value="2"/>
</dbReference>
<reference evidence="9" key="1">
    <citation type="submission" date="2025-08" db="UniProtKB">
        <authorList>
            <consortium name="Ensembl"/>
        </authorList>
    </citation>
    <scope>IDENTIFICATION</scope>
</reference>
<dbReference type="OMA" id="HNDTHAS"/>
<keyword evidence="4" id="KW-0677">Repeat</keyword>
<evidence type="ECO:0000256" key="2">
    <source>
        <dbReference type="ARBA" id="ARBA00022525"/>
    </source>
</evidence>
<feature type="domain" description="Cystatin fetuin-A-type" evidence="8">
    <location>
        <begin position="21"/>
        <end position="132"/>
    </location>
</feature>
<evidence type="ECO:0000259" key="8">
    <source>
        <dbReference type="PROSITE" id="PS51529"/>
    </source>
</evidence>
<dbReference type="Ensembl" id="ENSPCLT00000016454.1">
    <property type="protein sequence ID" value="ENSPCLP00000012377.1"/>
    <property type="gene ID" value="ENSPCLG00000010170.1"/>
</dbReference>
<keyword evidence="6" id="KW-0325">Glycoprotein</keyword>
<proteinExistence type="predicted"/>
<evidence type="ECO:0000256" key="3">
    <source>
        <dbReference type="ARBA" id="ARBA00022729"/>
    </source>
</evidence>
<organism evidence="9 10">
    <name type="scientific">Phasianus colchicus</name>
    <name type="common">Common pheasant</name>
    <dbReference type="NCBI Taxonomy" id="9054"/>
    <lineage>
        <taxon>Eukaryota</taxon>
        <taxon>Metazoa</taxon>
        <taxon>Chordata</taxon>
        <taxon>Craniata</taxon>
        <taxon>Vertebrata</taxon>
        <taxon>Euteleostomi</taxon>
        <taxon>Archelosauria</taxon>
        <taxon>Archosauria</taxon>
        <taxon>Dinosauria</taxon>
        <taxon>Saurischia</taxon>
        <taxon>Theropoda</taxon>
        <taxon>Coelurosauria</taxon>
        <taxon>Aves</taxon>
        <taxon>Neognathae</taxon>
        <taxon>Galloanserae</taxon>
        <taxon>Galliformes</taxon>
        <taxon>Phasianidae</taxon>
        <taxon>Phasianinae</taxon>
        <taxon>Phasianus</taxon>
    </lineage>
</organism>
<dbReference type="InterPro" id="IPR025760">
    <property type="entry name" value="Cystatin_Fetuin_A"/>
</dbReference>
<dbReference type="Gene3D" id="3.10.450.10">
    <property type="match status" value="2"/>
</dbReference>
<dbReference type="SMART" id="SM00043">
    <property type="entry name" value="CY"/>
    <property type="match status" value="2"/>
</dbReference>
<evidence type="ECO:0000313" key="9">
    <source>
        <dbReference type="Ensembl" id="ENSPCLP00000012377.1"/>
    </source>
</evidence>
<evidence type="ECO:0000256" key="4">
    <source>
        <dbReference type="ARBA" id="ARBA00022737"/>
    </source>
</evidence>
<feature type="chain" id="PRO_5025473821" evidence="7">
    <location>
        <begin position="19"/>
        <end position="251"/>
    </location>
</feature>
<protein>
    <submittedName>
        <fullName evidence="9">Alpha 2-HS glycoprotein</fullName>
    </submittedName>
</protein>
<feature type="signal peptide" evidence="7">
    <location>
        <begin position="1"/>
        <end position="18"/>
    </location>
</feature>
<reference evidence="9" key="2">
    <citation type="submission" date="2025-09" db="UniProtKB">
        <authorList>
            <consortium name="Ensembl"/>
        </authorList>
    </citation>
    <scope>IDENTIFICATION</scope>
</reference>
<dbReference type="Proteomes" id="UP000472261">
    <property type="component" value="Unplaced"/>
</dbReference>
<comment type="subcellular location">
    <subcellularLocation>
        <location evidence="1">Secreted</location>
    </subcellularLocation>
</comment>
<keyword evidence="10" id="KW-1185">Reference proteome</keyword>
<dbReference type="GO" id="GO:0004869">
    <property type="term" value="F:cysteine-type endopeptidase inhibitor activity"/>
    <property type="evidence" value="ECO:0007669"/>
    <property type="project" value="InterPro"/>
</dbReference>
<keyword evidence="5" id="KW-1015">Disulfide bond</keyword>
<dbReference type="InterPro" id="IPR000010">
    <property type="entry name" value="Cystatin_dom"/>
</dbReference>
<dbReference type="SUPFAM" id="SSF54403">
    <property type="entry name" value="Cystatin/monellin"/>
    <property type="match status" value="2"/>
</dbReference>
<evidence type="ECO:0000313" key="10">
    <source>
        <dbReference type="Proteomes" id="UP000472261"/>
    </source>
</evidence>
<sequence>MKALVAFILLMQLPIHRAAPAAPPPPLGCDDPESEAAAEFAVNYINGHSHHGYKFALNRIEQVRVLPQVSEELIMFLELDLLETTCHILNPTPLANCSVRTFQEHVNCKFSMLMLEAIMIRAKQSVPPADSAEDIRELCPDCPLLESLNDTDVLAAVSSALNDYNSKTPDAYLRLLEIGRAIKQYHPVRMVNVEFAVAATNCTLQQAKDNLEACQLLPEDQSVSMPAHQSTSLQLRGRTEACCDALALVQE</sequence>
<dbReference type="GO" id="GO:0031012">
    <property type="term" value="C:extracellular matrix"/>
    <property type="evidence" value="ECO:0007669"/>
    <property type="project" value="TreeGrafter"/>
</dbReference>
<dbReference type="InterPro" id="IPR046350">
    <property type="entry name" value="Cystatin_sf"/>
</dbReference>
<evidence type="ECO:0000256" key="6">
    <source>
        <dbReference type="ARBA" id="ARBA00023180"/>
    </source>
</evidence>
<dbReference type="InterPro" id="IPR050735">
    <property type="entry name" value="Kininogen_Fetuin_HRG"/>
</dbReference>
<dbReference type="PANTHER" id="PTHR13814">
    <property type="entry name" value="FETUIN"/>
    <property type="match status" value="1"/>
</dbReference>
<dbReference type="CDD" id="cd00042">
    <property type="entry name" value="CY"/>
    <property type="match status" value="2"/>
</dbReference>
<keyword evidence="3 7" id="KW-0732">Signal</keyword>
<evidence type="ECO:0000256" key="1">
    <source>
        <dbReference type="ARBA" id="ARBA00004613"/>
    </source>
</evidence>
<dbReference type="GO" id="GO:0072562">
    <property type="term" value="C:blood microparticle"/>
    <property type="evidence" value="ECO:0007669"/>
    <property type="project" value="TreeGrafter"/>
</dbReference>
<dbReference type="PROSITE" id="PS51529">
    <property type="entry name" value="CYSTATIN_FETUIN_A"/>
    <property type="match status" value="2"/>
</dbReference>
<name>A0A669PUJ2_PHACC</name>